<feature type="region of interest" description="Disordered" evidence="1">
    <location>
        <begin position="1"/>
        <end position="39"/>
    </location>
</feature>
<evidence type="ECO:0000313" key="3">
    <source>
        <dbReference type="Proteomes" id="UP000093080"/>
    </source>
</evidence>
<keyword evidence="3" id="KW-1185">Reference proteome</keyword>
<evidence type="ECO:0000313" key="2">
    <source>
        <dbReference type="EMBL" id="OCC15775.1"/>
    </source>
</evidence>
<reference evidence="2 3" key="1">
    <citation type="submission" date="2016-06" db="EMBL/GenBank/DDBJ databases">
        <title>Respiratory ammonification of nitrate coupled to the oxidation of elemental sulfur in deep-sea autotrophic thermophilic bacteria.</title>
        <authorList>
            <person name="Slobodkina G.B."/>
            <person name="Mardanov A.V."/>
            <person name="Ravin N.V."/>
            <person name="Frolova A.A."/>
            <person name="Viryasiv M.B."/>
            <person name="Chernyh N.A."/>
            <person name="Bonch-Osmolovskaya E.A."/>
            <person name="Slobodkin A.I."/>
        </authorList>
    </citation>
    <scope>NUCLEOTIDE SEQUENCE [LARGE SCALE GENOMIC DNA]</scope>
    <source>
        <strain evidence="2 3">S69</strain>
    </source>
</reference>
<organism evidence="2 3">
    <name type="scientific">Dissulfuribacter thermophilus</name>
    <dbReference type="NCBI Taxonomy" id="1156395"/>
    <lineage>
        <taxon>Bacteria</taxon>
        <taxon>Pseudomonadati</taxon>
        <taxon>Thermodesulfobacteriota</taxon>
        <taxon>Dissulfuribacteria</taxon>
        <taxon>Dissulfuribacterales</taxon>
        <taxon>Dissulfuribacteraceae</taxon>
        <taxon>Dissulfuribacter</taxon>
    </lineage>
</organism>
<protein>
    <submittedName>
        <fullName evidence="2">Uncharacterized protein</fullName>
    </submittedName>
</protein>
<gene>
    <name evidence="2" type="ORF">DBT_0700</name>
</gene>
<accession>A0A1B9F7J3</accession>
<proteinExistence type="predicted"/>
<feature type="compositionally biased region" description="Basic and acidic residues" evidence="1">
    <location>
        <begin position="24"/>
        <end position="39"/>
    </location>
</feature>
<evidence type="ECO:0000256" key="1">
    <source>
        <dbReference type="SAM" id="MobiDB-lite"/>
    </source>
</evidence>
<dbReference type="EMBL" id="MAGO01000003">
    <property type="protein sequence ID" value="OCC15775.1"/>
    <property type="molecule type" value="Genomic_DNA"/>
</dbReference>
<dbReference type="STRING" id="1156395.DBT_0700"/>
<sequence length="39" mass="4412">MKAYLGIPNPEQQSRLGKSANPEGRQKGTKNRDWDSPKK</sequence>
<name>A0A1B9F7J3_9BACT</name>
<dbReference type="Proteomes" id="UP000093080">
    <property type="component" value="Unassembled WGS sequence"/>
</dbReference>
<comment type="caution">
    <text evidence="2">The sequence shown here is derived from an EMBL/GenBank/DDBJ whole genome shotgun (WGS) entry which is preliminary data.</text>
</comment>
<dbReference type="AlphaFoldDB" id="A0A1B9F7J3"/>